<accession>A0ABN0ENR1</accession>
<evidence type="ECO:0000313" key="1">
    <source>
        <dbReference type="EMBL" id="EIA63139.1"/>
    </source>
</evidence>
<evidence type="ECO:0000313" key="2">
    <source>
        <dbReference type="Proteomes" id="UP000005511"/>
    </source>
</evidence>
<keyword evidence="2" id="KW-1185">Reference proteome</keyword>
<protein>
    <submittedName>
        <fullName evidence="1">Uncharacterized protein</fullName>
    </submittedName>
</protein>
<gene>
    <name evidence="1" type="ORF">cco14_07420</name>
</gene>
<comment type="caution">
    <text evidence="1">The sequence shown here is derived from an EMBL/GenBank/DDBJ whole genome shotgun (WGS) entry which is preliminary data.</text>
</comment>
<dbReference type="EMBL" id="AIMT01000071">
    <property type="protein sequence ID" value="EIA63139.1"/>
    <property type="molecule type" value="Genomic_DNA"/>
</dbReference>
<organism evidence="1 2">
    <name type="scientific">Campylobacter coli 80352</name>
    <dbReference type="NCBI Taxonomy" id="887288"/>
    <lineage>
        <taxon>Bacteria</taxon>
        <taxon>Pseudomonadati</taxon>
        <taxon>Campylobacterota</taxon>
        <taxon>Epsilonproteobacteria</taxon>
        <taxon>Campylobacterales</taxon>
        <taxon>Campylobacteraceae</taxon>
        <taxon>Campylobacter</taxon>
    </lineage>
</organism>
<proteinExistence type="predicted"/>
<dbReference type="Proteomes" id="UP000005511">
    <property type="component" value="Unassembled WGS sequence"/>
</dbReference>
<reference evidence="1 2" key="1">
    <citation type="submission" date="2010-09" db="EMBL/GenBank/DDBJ databases">
        <authorList>
            <person name="Richards V."/>
            <person name="Lefebure T."/>
            <person name="Suzuki H."/>
            <person name="Pavinski Bitar P."/>
            <person name="Stanhope M."/>
        </authorList>
    </citation>
    <scope>NUCLEOTIDE SEQUENCE [LARGE SCALE GENOMIC DNA]</scope>
    <source>
        <strain evidence="1 2">80352</strain>
    </source>
</reference>
<sequence length="30" mass="3650">MTTPMKDVKVENYNKNFLINFFNEIMIKNL</sequence>
<name>A0ABN0ENR1_CAMCO</name>